<dbReference type="KEGG" id="mfn:Ga0123462_1574"/>
<name>A0A2K8L5B5_9PROT</name>
<evidence type="ECO:0000259" key="3">
    <source>
        <dbReference type="PROSITE" id="PS51781"/>
    </source>
</evidence>
<feature type="compositionally biased region" description="Low complexity" evidence="1">
    <location>
        <begin position="135"/>
        <end position="148"/>
    </location>
</feature>
<dbReference type="AlphaFoldDB" id="A0A2K8L5B5"/>
<keyword evidence="2" id="KW-1133">Transmembrane helix</keyword>
<reference evidence="4 5" key="1">
    <citation type="submission" date="2016-12" db="EMBL/GenBank/DDBJ databases">
        <title>Isolation and genomic insights into novel planktonic Zetaproteobacteria from stratified waters of the Chesapeake Bay.</title>
        <authorList>
            <person name="McAllister S.M."/>
            <person name="Kato S."/>
            <person name="Chan C.S."/>
            <person name="Chiu B.K."/>
            <person name="Field E.K."/>
        </authorList>
    </citation>
    <scope>NUCLEOTIDE SEQUENCE [LARGE SCALE GENOMIC DNA]</scope>
    <source>
        <strain evidence="4 5">CP-8</strain>
    </source>
</reference>
<proteinExistence type="predicted"/>
<evidence type="ECO:0000256" key="2">
    <source>
        <dbReference type="SAM" id="Phobius"/>
    </source>
</evidence>
<dbReference type="Pfam" id="PF08239">
    <property type="entry name" value="SH3_3"/>
    <property type="match status" value="1"/>
</dbReference>
<dbReference type="Proteomes" id="UP000231637">
    <property type="component" value="Chromosome"/>
</dbReference>
<feature type="region of interest" description="Disordered" evidence="1">
    <location>
        <begin position="249"/>
        <end position="313"/>
    </location>
</feature>
<evidence type="ECO:0000313" key="4">
    <source>
        <dbReference type="EMBL" id="ATX82433.1"/>
    </source>
</evidence>
<feature type="transmembrane region" description="Helical" evidence="2">
    <location>
        <begin position="100"/>
        <end position="120"/>
    </location>
</feature>
<dbReference type="RefSeq" id="WP_100265789.1">
    <property type="nucleotide sequence ID" value="NZ_CP018800.1"/>
</dbReference>
<evidence type="ECO:0000256" key="1">
    <source>
        <dbReference type="SAM" id="MobiDB-lite"/>
    </source>
</evidence>
<dbReference type="Gene3D" id="2.30.30.40">
    <property type="entry name" value="SH3 Domains"/>
    <property type="match status" value="1"/>
</dbReference>
<sequence length="313" mass="33373">MSAEKRPMADNGDGMEEESKRHLNTRLDEFISREKQELVAGDEDEGQQQRLDDFLDKLHKVHDEAAVAVNEEPSRESRFNVYNIEELNENRASGRGGSKAIQAVAAIVVAGVLAGVLWLAGEQPPRAEKRLADTPEASQAEAVSAAPPAEEKARAEEPVVAAVQAKKLTVVLSFGNVRSGPSGGADVITQLKKGDVVTELEAKWGWHNIRLADGREGWAYQSLFVVPAAASVAQDVAAEESEVKAAAVEASQATPEASVSTLQVSPESEVASEPQTKPEVAVAEEAATLSDEPASSSVTDMAPVQEQQEKTSE</sequence>
<dbReference type="PROSITE" id="PS51781">
    <property type="entry name" value="SH3B"/>
    <property type="match status" value="1"/>
</dbReference>
<dbReference type="InterPro" id="IPR003646">
    <property type="entry name" value="SH3-like_bac-type"/>
</dbReference>
<feature type="region of interest" description="Disordered" evidence="1">
    <location>
        <begin position="1"/>
        <end position="27"/>
    </location>
</feature>
<organism evidence="4 5">
    <name type="scientific">Mariprofundus ferrinatatus</name>
    <dbReference type="NCBI Taxonomy" id="1921087"/>
    <lineage>
        <taxon>Bacteria</taxon>
        <taxon>Pseudomonadati</taxon>
        <taxon>Pseudomonadota</taxon>
        <taxon>Candidatius Mariprofundia</taxon>
        <taxon>Mariprofundales</taxon>
        <taxon>Mariprofundaceae</taxon>
        <taxon>Mariprofundus</taxon>
    </lineage>
</organism>
<accession>A0A2K8L5B5</accession>
<protein>
    <submittedName>
        <fullName evidence="4">SH3 domain-containing protein</fullName>
    </submittedName>
</protein>
<dbReference type="OrthoDB" id="9148835at2"/>
<feature type="domain" description="SH3b" evidence="3">
    <location>
        <begin position="165"/>
        <end position="229"/>
    </location>
</feature>
<keyword evidence="2" id="KW-0812">Transmembrane</keyword>
<keyword evidence="5" id="KW-1185">Reference proteome</keyword>
<feature type="region of interest" description="Disordered" evidence="1">
    <location>
        <begin position="127"/>
        <end position="152"/>
    </location>
</feature>
<gene>
    <name evidence="4" type="ORF">Ga0123462_1574</name>
</gene>
<dbReference type="EMBL" id="CP018800">
    <property type="protein sequence ID" value="ATX82433.1"/>
    <property type="molecule type" value="Genomic_DNA"/>
</dbReference>
<evidence type="ECO:0000313" key="5">
    <source>
        <dbReference type="Proteomes" id="UP000231637"/>
    </source>
</evidence>
<keyword evidence="2" id="KW-0472">Membrane</keyword>
<feature type="compositionally biased region" description="Basic and acidic residues" evidence="1">
    <location>
        <begin position="17"/>
        <end position="27"/>
    </location>
</feature>
<feature type="compositionally biased region" description="Polar residues" evidence="1">
    <location>
        <begin position="254"/>
        <end position="266"/>
    </location>
</feature>